<proteinExistence type="predicted"/>
<comment type="caution">
    <text evidence="2">The sequence shown here is derived from an EMBL/GenBank/DDBJ whole genome shotgun (WGS) entry which is preliminary data.</text>
</comment>
<gene>
    <name evidence="2" type="ORF">G9C98_000929</name>
</gene>
<dbReference type="OrthoDB" id="10038475at2759"/>
<sequence>MFTHEDESEKATAKSTRRSRKTQVDFKNFDLLNLSSETLKNSTQKSMPSKAQKIKLINQRYPQLEDITRKAFTNEIIDINGEAIGKNMIFVVINNCQHHGC</sequence>
<name>A0A8J5R770_9HYME</name>
<dbReference type="AlphaFoldDB" id="A0A8J5R770"/>
<evidence type="ECO:0000313" key="2">
    <source>
        <dbReference type="EMBL" id="KAG8040358.1"/>
    </source>
</evidence>
<dbReference type="EMBL" id="JAAOIC020000023">
    <property type="protein sequence ID" value="KAG8040358.1"/>
    <property type="molecule type" value="Genomic_DNA"/>
</dbReference>
<dbReference type="Proteomes" id="UP000729913">
    <property type="component" value="Unassembled WGS sequence"/>
</dbReference>
<reference evidence="2" key="1">
    <citation type="submission" date="2020-03" db="EMBL/GenBank/DDBJ databases">
        <authorList>
            <person name="Chebbi M.A."/>
            <person name="Drezen J.M."/>
        </authorList>
    </citation>
    <scope>NUCLEOTIDE SEQUENCE</scope>
    <source>
        <tissue evidence="2">Whole body</tissue>
    </source>
</reference>
<reference evidence="2" key="2">
    <citation type="submission" date="2021-04" db="EMBL/GenBank/DDBJ databases">
        <title>Genome-wide patterns of bracovirus chromosomal integration into multiple host tissues during parasitism.</title>
        <authorList>
            <person name="Chebbi M.A.C."/>
        </authorList>
    </citation>
    <scope>NUCLEOTIDE SEQUENCE</scope>
    <source>
        <tissue evidence="2">Whole body</tissue>
    </source>
</reference>
<evidence type="ECO:0000256" key="1">
    <source>
        <dbReference type="SAM" id="MobiDB-lite"/>
    </source>
</evidence>
<accession>A0A8J5R770</accession>
<feature type="compositionally biased region" description="Basic and acidic residues" evidence="1">
    <location>
        <begin position="1"/>
        <end position="12"/>
    </location>
</feature>
<feature type="region of interest" description="Disordered" evidence="1">
    <location>
        <begin position="1"/>
        <end position="20"/>
    </location>
</feature>
<protein>
    <submittedName>
        <fullName evidence="2">Uncharacterized protein</fullName>
    </submittedName>
</protein>
<organism evidence="2 3">
    <name type="scientific">Cotesia typhae</name>
    <dbReference type="NCBI Taxonomy" id="2053667"/>
    <lineage>
        <taxon>Eukaryota</taxon>
        <taxon>Metazoa</taxon>
        <taxon>Ecdysozoa</taxon>
        <taxon>Arthropoda</taxon>
        <taxon>Hexapoda</taxon>
        <taxon>Insecta</taxon>
        <taxon>Pterygota</taxon>
        <taxon>Neoptera</taxon>
        <taxon>Endopterygota</taxon>
        <taxon>Hymenoptera</taxon>
        <taxon>Apocrita</taxon>
        <taxon>Ichneumonoidea</taxon>
        <taxon>Braconidae</taxon>
        <taxon>Microgastrinae</taxon>
        <taxon>Cotesia</taxon>
    </lineage>
</organism>
<keyword evidence="3" id="KW-1185">Reference proteome</keyword>
<evidence type="ECO:0000313" key="3">
    <source>
        <dbReference type="Proteomes" id="UP000729913"/>
    </source>
</evidence>